<dbReference type="Pfam" id="PF13005">
    <property type="entry name" value="zf-IS66"/>
    <property type="match status" value="1"/>
</dbReference>
<evidence type="ECO:0000259" key="4">
    <source>
        <dbReference type="Pfam" id="PF13007"/>
    </source>
</evidence>
<dbReference type="PANTHER" id="PTHR33678:SF1">
    <property type="entry name" value="BLL1576 PROTEIN"/>
    <property type="match status" value="1"/>
</dbReference>
<accession>A0A1L1PPC6</accession>
<feature type="domain" description="Transposase IS66 zinc-finger binding" evidence="3">
    <location>
        <begin position="163"/>
        <end position="201"/>
    </location>
</feature>
<organism evidence="6 7">
    <name type="scientific">Hydrogenophaga intermedia</name>
    <dbReference type="NCBI Taxonomy" id="65786"/>
    <lineage>
        <taxon>Bacteria</taxon>
        <taxon>Pseudomonadati</taxon>
        <taxon>Pseudomonadota</taxon>
        <taxon>Betaproteobacteria</taxon>
        <taxon>Burkholderiales</taxon>
        <taxon>Comamonadaceae</taxon>
        <taxon>Hydrogenophaga</taxon>
    </lineage>
</organism>
<dbReference type="Pfam" id="PF03050">
    <property type="entry name" value="DDE_Tnp_IS66"/>
    <property type="match status" value="1"/>
</dbReference>
<evidence type="ECO:0000259" key="2">
    <source>
        <dbReference type="Pfam" id="PF03050"/>
    </source>
</evidence>
<dbReference type="Pfam" id="PF13817">
    <property type="entry name" value="DDE_Tnp_IS66_C"/>
    <property type="match status" value="1"/>
</dbReference>
<evidence type="ECO:0000256" key="1">
    <source>
        <dbReference type="SAM" id="MobiDB-lite"/>
    </source>
</evidence>
<name>A0A1L1PPC6_HYDIT</name>
<proteinExistence type="predicted"/>
<dbReference type="Proteomes" id="UP000028878">
    <property type="component" value="Unassembled WGS sequence"/>
</dbReference>
<dbReference type="PANTHER" id="PTHR33678">
    <property type="entry name" value="BLL1576 PROTEIN"/>
    <property type="match status" value="1"/>
</dbReference>
<dbReference type="InterPro" id="IPR039552">
    <property type="entry name" value="IS66_C"/>
</dbReference>
<feature type="domain" description="Transposase IS66 central" evidence="2">
    <location>
        <begin position="217"/>
        <end position="509"/>
    </location>
</feature>
<dbReference type="NCBIfam" id="NF033517">
    <property type="entry name" value="transpos_IS66"/>
    <property type="match status" value="1"/>
</dbReference>
<dbReference type="Pfam" id="PF13007">
    <property type="entry name" value="LZ_Tnp_IS66"/>
    <property type="match status" value="1"/>
</dbReference>
<feature type="compositionally biased region" description="Basic and acidic residues" evidence="1">
    <location>
        <begin position="119"/>
        <end position="129"/>
    </location>
</feature>
<dbReference type="InterPro" id="IPR052344">
    <property type="entry name" value="Transposase-related"/>
</dbReference>
<evidence type="ECO:0000313" key="7">
    <source>
        <dbReference type="Proteomes" id="UP000028878"/>
    </source>
</evidence>
<feature type="domain" description="Transposase IS66 C-terminal" evidence="5">
    <location>
        <begin position="516"/>
        <end position="553"/>
    </location>
</feature>
<dbReference type="InterPro" id="IPR024474">
    <property type="entry name" value="Znf_dom_IS66"/>
</dbReference>
<keyword evidence="7" id="KW-1185">Reference proteome</keyword>
<reference evidence="7" key="1">
    <citation type="submission" date="2014-11" db="EMBL/GenBank/DDBJ databases">
        <title>Draft genome sequence of Hydrogenophaga intermedia S1.</title>
        <authorList>
            <person name="Gan H.M."/>
            <person name="Chew T.H."/>
            <person name="Stolz A."/>
        </authorList>
    </citation>
    <scope>NUCLEOTIDE SEQUENCE [LARGE SCALE GENOMIC DNA]</scope>
    <source>
        <strain evidence="7">S1</strain>
    </source>
</reference>
<dbReference type="InterPro" id="IPR004291">
    <property type="entry name" value="Transposase_IS66_central"/>
</dbReference>
<dbReference type="InterPro" id="IPR024463">
    <property type="entry name" value="Transposase_TnpC_homeodom"/>
</dbReference>
<protein>
    <submittedName>
        <fullName evidence="6">Tra</fullName>
    </submittedName>
</protein>
<feature type="region of interest" description="Disordered" evidence="1">
    <location>
        <begin position="119"/>
        <end position="142"/>
    </location>
</feature>
<feature type="domain" description="Transposase TnpC homeodomain" evidence="4">
    <location>
        <begin position="73"/>
        <end position="149"/>
    </location>
</feature>
<gene>
    <name evidence="6" type="primary">tra</name>
    <name evidence="6" type="ORF">BN948_05069</name>
</gene>
<dbReference type="AlphaFoldDB" id="A0A1L1PPC6"/>
<dbReference type="EMBL" id="CCAE010000107">
    <property type="protein sequence ID" value="CDN90624.1"/>
    <property type="molecule type" value="Genomic_DNA"/>
</dbReference>
<evidence type="ECO:0000259" key="5">
    <source>
        <dbReference type="Pfam" id="PF13817"/>
    </source>
</evidence>
<sequence>MLGTHDLPPLNLQALPPEAAAWVARWQHAEQQLALREKALVDRDRELDQARNLLQRKDRDIAWRDAKIEKITFELARLKRWKFGASSEAMNTDQRRLFEETIAEDEASLRAQLEQLRREAAETTVDAKPKAAPQRPRRQQLPEHLRRVEHRHEPESTNCPASNCGRPMTRIGEEVSERLDIVPAEFFVHRHIYGKWACRCCQILKQAPSNPELIEGGMAASGLIAHTLISRCVDHLPYYRQEAINARSGVHTPRSTLAAWAGQAGAALEPLYEVHKAFVLACRVLHADETPVALLDPGAGKTRKAYVWAYARSWHDPVPGVVYEFCLGRGAQYPKAFLAGDVRRGRGRWSGTLLTDRYAGYDSVLDPRIHTDRISAACVAHARRKFEELTRTGTSPIGDEAIRRYARIYALEAELKGMSDGERMSQRQQLAKPLWAKLKQWLEIERRLVAGGSSVAGAIDYTLGHWTALTHYLEDGAVAIDNNHLERQIKPWAMGRRAWLFAGSELAGQRTAMVMSLVQSARLNGHDPWAYLRDVLARLPTQRSSQIEDLLPHRWQAASDAAP</sequence>
<evidence type="ECO:0000313" key="6">
    <source>
        <dbReference type="EMBL" id="CDN90624.1"/>
    </source>
</evidence>
<evidence type="ECO:0000259" key="3">
    <source>
        <dbReference type="Pfam" id="PF13005"/>
    </source>
</evidence>